<gene>
    <name evidence="2" type="ORF">FHS16_001007</name>
</gene>
<protein>
    <recommendedName>
        <fullName evidence="4">WG repeat-containing protein</fullName>
    </recommendedName>
</protein>
<keyword evidence="1" id="KW-1133">Transmembrane helix</keyword>
<feature type="transmembrane region" description="Helical" evidence="1">
    <location>
        <begin position="124"/>
        <end position="142"/>
    </location>
</feature>
<evidence type="ECO:0008006" key="4">
    <source>
        <dbReference type="Google" id="ProtNLM"/>
    </source>
</evidence>
<dbReference type="AlphaFoldDB" id="A0A7W5C4N4"/>
<keyword evidence="1" id="KW-0472">Membrane</keyword>
<dbReference type="Proteomes" id="UP000518605">
    <property type="component" value="Unassembled WGS sequence"/>
</dbReference>
<keyword evidence="3" id="KW-1185">Reference proteome</keyword>
<organism evidence="2 3">
    <name type="scientific">Paenibacillus endophyticus</name>
    <dbReference type="NCBI Taxonomy" id="1294268"/>
    <lineage>
        <taxon>Bacteria</taxon>
        <taxon>Bacillati</taxon>
        <taxon>Bacillota</taxon>
        <taxon>Bacilli</taxon>
        <taxon>Bacillales</taxon>
        <taxon>Paenibacillaceae</taxon>
        <taxon>Paenibacillus</taxon>
    </lineage>
</organism>
<dbReference type="EMBL" id="JACHXW010000002">
    <property type="protein sequence ID" value="MBB3150973.1"/>
    <property type="molecule type" value="Genomic_DNA"/>
</dbReference>
<evidence type="ECO:0000313" key="2">
    <source>
        <dbReference type="EMBL" id="MBB3150973.1"/>
    </source>
</evidence>
<reference evidence="2 3" key="1">
    <citation type="submission" date="2020-08" db="EMBL/GenBank/DDBJ databases">
        <title>Genomic Encyclopedia of Type Strains, Phase III (KMG-III): the genomes of soil and plant-associated and newly described type strains.</title>
        <authorList>
            <person name="Whitman W."/>
        </authorList>
    </citation>
    <scope>NUCLEOTIDE SEQUENCE [LARGE SCALE GENOMIC DNA]</scope>
    <source>
        <strain evidence="2 3">CECT 8234</strain>
    </source>
</reference>
<keyword evidence="1" id="KW-0812">Transmembrane</keyword>
<accession>A0A7W5C4N4</accession>
<sequence length="157" mass="17337">MQLRKMGSYIIVIWILSAFTLTGTVHADWARHFVVYDGNSYSITDIPVDASQIGNELGKVTSYSDEEGIYSGHFSNYYPVGTPYYAIQKIETDEAIAVNGSDGMFIRASYEGAYGGGIISWGKVGRYVAGSFAVIIVSLLIWNNWGRAKREVGNEEL</sequence>
<name>A0A7W5C4N4_9BACL</name>
<comment type="caution">
    <text evidence="2">The sequence shown here is derived from an EMBL/GenBank/DDBJ whole genome shotgun (WGS) entry which is preliminary data.</text>
</comment>
<dbReference type="RefSeq" id="WP_246431594.1">
    <property type="nucleotide sequence ID" value="NZ_CBCSLB010000009.1"/>
</dbReference>
<proteinExistence type="predicted"/>
<evidence type="ECO:0000313" key="3">
    <source>
        <dbReference type="Proteomes" id="UP000518605"/>
    </source>
</evidence>
<evidence type="ECO:0000256" key="1">
    <source>
        <dbReference type="SAM" id="Phobius"/>
    </source>
</evidence>